<sequence length="59" mass="6101">MTMPTPEEQPAPQPAVPIPDTSAADMGTLVDMGVVEPQPEPSPEPPPPPNYDGAAPENP</sequence>
<proteinExistence type="predicted"/>
<evidence type="ECO:0000313" key="2">
    <source>
        <dbReference type="EMBL" id="OMI34357.1"/>
    </source>
</evidence>
<gene>
    <name evidence="2" type="ORF">SPAR_36276</name>
</gene>
<comment type="caution">
    <text evidence="2">The sequence shown here is derived from an EMBL/GenBank/DDBJ whole genome shotgun (WGS) entry which is preliminary data.</text>
</comment>
<feature type="compositionally biased region" description="Pro residues" evidence="1">
    <location>
        <begin position="7"/>
        <end position="17"/>
    </location>
</feature>
<protein>
    <submittedName>
        <fullName evidence="2">Uncharacterized protein</fullName>
    </submittedName>
</protein>
<feature type="region of interest" description="Disordered" evidence="1">
    <location>
        <begin position="1"/>
        <end position="59"/>
    </location>
</feature>
<reference evidence="2 3" key="1">
    <citation type="submission" date="2013-05" db="EMBL/GenBank/DDBJ databases">
        <title>Genome sequence of Streptomyces sparsogenes DSM 40356.</title>
        <authorList>
            <person name="Coyne S."/>
            <person name="Seebeck F.P."/>
        </authorList>
    </citation>
    <scope>NUCLEOTIDE SEQUENCE [LARGE SCALE GENOMIC DNA]</scope>
    <source>
        <strain evidence="2 3">DSM 40356</strain>
    </source>
</reference>
<feature type="compositionally biased region" description="Pro residues" evidence="1">
    <location>
        <begin position="38"/>
        <end position="50"/>
    </location>
</feature>
<evidence type="ECO:0000313" key="3">
    <source>
        <dbReference type="Proteomes" id="UP000186168"/>
    </source>
</evidence>
<dbReference type="AlphaFoldDB" id="A0A1R1S7Z2"/>
<evidence type="ECO:0000256" key="1">
    <source>
        <dbReference type="SAM" id="MobiDB-lite"/>
    </source>
</evidence>
<dbReference type="EMBL" id="ASQP01000469">
    <property type="protein sequence ID" value="OMI34357.1"/>
    <property type="molecule type" value="Genomic_DNA"/>
</dbReference>
<keyword evidence="3" id="KW-1185">Reference proteome</keyword>
<name>A0A1R1S7Z2_9ACTN</name>
<accession>A0A1R1S7Z2</accession>
<dbReference type="STRING" id="67365.GCA_001704635_01789"/>
<organism evidence="2 3">
    <name type="scientific">Streptomyces sparsogenes DSM 40356</name>
    <dbReference type="NCBI Taxonomy" id="1331668"/>
    <lineage>
        <taxon>Bacteria</taxon>
        <taxon>Bacillati</taxon>
        <taxon>Actinomycetota</taxon>
        <taxon>Actinomycetes</taxon>
        <taxon>Kitasatosporales</taxon>
        <taxon>Streptomycetaceae</taxon>
        <taxon>Streptomyces</taxon>
    </lineage>
</organism>
<dbReference type="Proteomes" id="UP000186168">
    <property type="component" value="Unassembled WGS sequence"/>
</dbReference>